<evidence type="ECO:0000259" key="1">
    <source>
        <dbReference type="Pfam" id="PF02796"/>
    </source>
</evidence>
<evidence type="ECO:0000313" key="2">
    <source>
        <dbReference type="EMBL" id="EJW95599.1"/>
    </source>
</evidence>
<protein>
    <submittedName>
        <fullName evidence="2">Protein containing Resolvase, helix-turn-helix region domain protein</fullName>
    </submittedName>
</protein>
<dbReference type="AlphaFoldDB" id="J9G814"/>
<dbReference type="GO" id="GO:0003677">
    <property type="term" value="F:DNA binding"/>
    <property type="evidence" value="ECO:0007669"/>
    <property type="project" value="InterPro"/>
</dbReference>
<organism evidence="2">
    <name type="scientific">gut metagenome</name>
    <dbReference type="NCBI Taxonomy" id="749906"/>
    <lineage>
        <taxon>unclassified sequences</taxon>
        <taxon>metagenomes</taxon>
        <taxon>organismal metagenomes</taxon>
    </lineage>
</organism>
<reference evidence="2" key="1">
    <citation type="journal article" date="2012" name="PLoS ONE">
        <title>Gene sets for utilization of primary and secondary nutrition supplies in the distal gut of endangered iberian lynx.</title>
        <authorList>
            <person name="Alcaide M."/>
            <person name="Messina E."/>
            <person name="Richter M."/>
            <person name="Bargiela R."/>
            <person name="Peplies J."/>
            <person name="Huws S.A."/>
            <person name="Newbold C.J."/>
            <person name="Golyshin P.N."/>
            <person name="Simon M.A."/>
            <person name="Lopez G."/>
            <person name="Yakimov M.M."/>
            <person name="Ferrer M."/>
        </authorList>
    </citation>
    <scope>NUCLEOTIDE SEQUENCE</scope>
</reference>
<dbReference type="Pfam" id="PF02796">
    <property type="entry name" value="HTH_7"/>
    <property type="match status" value="1"/>
</dbReference>
<proteinExistence type="predicted"/>
<dbReference type="SUPFAM" id="SSF46689">
    <property type="entry name" value="Homeodomain-like"/>
    <property type="match status" value="1"/>
</dbReference>
<name>J9G814_9ZZZZ</name>
<dbReference type="InterPro" id="IPR006120">
    <property type="entry name" value="Resolvase_HTH_dom"/>
</dbReference>
<dbReference type="EMBL" id="AMCI01005710">
    <property type="protein sequence ID" value="EJW95599.1"/>
    <property type="molecule type" value="Genomic_DNA"/>
</dbReference>
<gene>
    <name evidence="2" type="ORF">EVA_16281</name>
</gene>
<comment type="caution">
    <text evidence="2">The sequence shown here is derived from an EMBL/GenBank/DDBJ whole genome shotgun (WGS) entry which is preliminary data.</text>
</comment>
<dbReference type="GO" id="GO:0000150">
    <property type="term" value="F:DNA strand exchange activity"/>
    <property type="evidence" value="ECO:0007669"/>
    <property type="project" value="InterPro"/>
</dbReference>
<dbReference type="Gene3D" id="1.10.10.60">
    <property type="entry name" value="Homeodomain-like"/>
    <property type="match status" value="1"/>
</dbReference>
<accession>J9G814</accession>
<feature type="domain" description="Resolvase HTH" evidence="1">
    <location>
        <begin position="72"/>
        <end position="104"/>
    </location>
</feature>
<dbReference type="InterPro" id="IPR009057">
    <property type="entry name" value="Homeodomain-like_sf"/>
</dbReference>
<sequence>MMAKVDLSNVELTEKAKEKIEAYYGWSKDWVPLRISKTVTLMVPPEKCNDEYRLKFMRKMNMTDTPKPKHAKADIDIDEANRLLSEGHKKKEVAKMFGVSVVTLDKHLRDASVGGGN</sequence>